<sequence length="904" mass="102406">MTQMTQLLNGLMDKGKSPMVNVEENTEYPQHPPGFTPPHVQTRPETSSFMIRPQQFQAGALVNLQTGSGSGYNPIITNVPNLDEIAEGEKTKVELPKQLEDRCKWLEEKFKTIESADNCYGIDANDIAPDRITLQDMEKKTNESFRQYAQHWRREMIENAIRCEKIEEGEGTKRSALRRRENEVNNMSTYNKGHSRAIKNLFDAHVVAPFYLTPLQPPFPKWYDANAQCEYHAGIAVHSIENCTAFKKVVEKVIKMGIIKFDDPPVPNVAGNPLPNHTDQGVNGIDEGGGRKVKHEVAEECTEFRAIVQNLMDNKEMEFYEEIEGSEEREVYASEERSTERVQKGNRPVVIISKPRVNKAKTQKDQNVGSHTRSGRRYDLIKGKAPIVEQEKEKSIEPESPVNEPVREEEAREFLKFLKAAQTASAHICVSFTSEFGDNGSALNVLPLSTLNRLPVDSSHMKECQNIVRAFDGTQRRVMGRIEMPLLIVTIKAEEDIIAAVTSDAPYLETNDEAIECSFRSLEFVNAAFITEGNRIPIPKISKTTRIGLQMTVGKGALPGKGLGKYLQGKVEKAPKEEDIIAMLGNVYINAISEEAIEGGSLLLDINDMSDAATESESLFEQDMCLEGSQDFEYDVDCGLSLDLLRMVKQEERQTLPHEETVEVVTLEEGKSVKIGTCIPEEMKRDLVDLLQEFKDVFAWSYQDMPGLSTDIVVHRFPIKEDCKPVQQMLRRTMPDIVLKIKEKVKKQFDARFLQEIKYLEWIANIVPVPKKDGKMRMCVDYRDLNKASLKDNFSLPHIDTLVDNTAGYSLFSFMDGFSGIEEEHIRVLRKLFLRLKKFQLKLNPTKYTFGARSGKLLGFIVSEKGIEIDSDKVQAVQELPQPSTQKEVRCFLGRLNYIARFIS</sequence>
<dbReference type="CDD" id="cd01647">
    <property type="entry name" value="RT_LTR"/>
    <property type="match status" value="1"/>
</dbReference>
<dbReference type="InterPro" id="IPR043128">
    <property type="entry name" value="Rev_trsase/Diguanyl_cyclase"/>
</dbReference>
<keyword evidence="1" id="KW-0548">Nucleotidyltransferase</keyword>
<dbReference type="SUPFAM" id="SSF56672">
    <property type="entry name" value="DNA/RNA polymerases"/>
    <property type="match status" value="1"/>
</dbReference>
<name>A0A5B6WIL9_9ROSI</name>
<keyword evidence="2" id="KW-1185">Reference proteome</keyword>
<comment type="caution">
    <text evidence="1">The sequence shown here is derived from an EMBL/GenBank/DDBJ whole genome shotgun (WGS) entry which is preliminary data.</text>
</comment>
<evidence type="ECO:0000313" key="2">
    <source>
        <dbReference type="Proteomes" id="UP000325315"/>
    </source>
</evidence>
<dbReference type="InterPro" id="IPR043502">
    <property type="entry name" value="DNA/RNA_pol_sf"/>
</dbReference>
<organism evidence="1 2">
    <name type="scientific">Gossypium australe</name>
    <dbReference type="NCBI Taxonomy" id="47621"/>
    <lineage>
        <taxon>Eukaryota</taxon>
        <taxon>Viridiplantae</taxon>
        <taxon>Streptophyta</taxon>
        <taxon>Embryophyta</taxon>
        <taxon>Tracheophyta</taxon>
        <taxon>Spermatophyta</taxon>
        <taxon>Magnoliopsida</taxon>
        <taxon>eudicotyledons</taxon>
        <taxon>Gunneridae</taxon>
        <taxon>Pentapetalae</taxon>
        <taxon>rosids</taxon>
        <taxon>malvids</taxon>
        <taxon>Malvales</taxon>
        <taxon>Malvaceae</taxon>
        <taxon>Malvoideae</taxon>
        <taxon>Gossypium</taxon>
    </lineage>
</organism>
<evidence type="ECO:0000313" key="1">
    <source>
        <dbReference type="EMBL" id="KAA3480927.1"/>
    </source>
</evidence>
<dbReference type="Gene3D" id="3.10.10.10">
    <property type="entry name" value="HIV Type 1 Reverse Transcriptase, subunit A, domain 1"/>
    <property type="match status" value="1"/>
</dbReference>
<accession>A0A5B6WIL9</accession>
<protein>
    <submittedName>
        <fullName evidence="1">RNA-directed DNA polymerase (Reverse transcriptase), Ribonuclease H-like protein</fullName>
    </submittedName>
</protein>
<dbReference type="Proteomes" id="UP000325315">
    <property type="component" value="Unassembled WGS sequence"/>
</dbReference>
<dbReference type="AlphaFoldDB" id="A0A5B6WIL9"/>
<proteinExistence type="predicted"/>
<dbReference type="PANTHER" id="PTHR32108">
    <property type="entry name" value="DNA-DIRECTED RNA POLYMERASE SUBUNIT ALPHA"/>
    <property type="match status" value="1"/>
</dbReference>
<reference evidence="1" key="1">
    <citation type="submission" date="2019-08" db="EMBL/GenBank/DDBJ databases">
        <authorList>
            <person name="Liu F."/>
        </authorList>
    </citation>
    <scope>NUCLEOTIDE SEQUENCE [LARGE SCALE GENOMIC DNA]</scope>
    <source>
        <strain evidence="1">PA1801</strain>
        <tissue evidence="1">Leaf</tissue>
    </source>
</reference>
<dbReference type="PANTHER" id="PTHR32108:SF5">
    <property type="entry name" value="DYNACTIN SUBUNIT 1-LIKE"/>
    <property type="match status" value="1"/>
</dbReference>
<gene>
    <name evidence="1" type="ORF">EPI10_021332</name>
</gene>
<dbReference type="EMBL" id="SMMG02000003">
    <property type="protein sequence ID" value="KAA3480927.1"/>
    <property type="molecule type" value="Genomic_DNA"/>
</dbReference>
<dbReference type="GO" id="GO:0003964">
    <property type="term" value="F:RNA-directed DNA polymerase activity"/>
    <property type="evidence" value="ECO:0007669"/>
    <property type="project" value="UniProtKB-KW"/>
</dbReference>
<keyword evidence="1" id="KW-0695">RNA-directed DNA polymerase</keyword>
<dbReference type="OrthoDB" id="1724165at2759"/>
<dbReference type="Gene3D" id="3.30.70.270">
    <property type="match status" value="3"/>
</dbReference>
<keyword evidence="1" id="KW-0808">Transferase</keyword>